<reference evidence="1 2" key="1">
    <citation type="submission" date="2017-02" db="EMBL/GenBank/DDBJ databases">
        <authorList>
            <person name="Peterson S.W."/>
        </authorList>
    </citation>
    <scope>NUCLEOTIDE SEQUENCE [LARGE SCALE GENOMIC DNA]</scope>
    <source>
        <strain evidence="1 2">ATCC 43324</strain>
    </source>
</reference>
<dbReference type="EMBL" id="FUXK01000010">
    <property type="protein sequence ID" value="SJZ78222.1"/>
    <property type="molecule type" value="Genomic_DNA"/>
</dbReference>
<sequence>MITFAPLNYISRKVMKRRWNELLHVVGSRLVEHAKPQKDFEQASTVLAHNHVHLSAGSLKRLWGYLTGHEKPSTEFLNRLALFAGFQDWESLRKTFLDEETPQE</sequence>
<accession>A0A1T4NG41</accession>
<proteinExistence type="predicted"/>
<evidence type="ECO:0000313" key="1">
    <source>
        <dbReference type="EMBL" id="SJZ78222.1"/>
    </source>
</evidence>
<organism evidence="1 2">
    <name type="scientific">Segatella oulorum</name>
    <dbReference type="NCBI Taxonomy" id="28136"/>
    <lineage>
        <taxon>Bacteria</taxon>
        <taxon>Pseudomonadati</taxon>
        <taxon>Bacteroidota</taxon>
        <taxon>Bacteroidia</taxon>
        <taxon>Bacteroidales</taxon>
        <taxon>Prevotellaceae</taxon>
        <taxon>Segatella</taxon>
    </lineage>
</organism>
<evidence type="ECO:0000313" key="2">
    <source>
        <dbReference type="Proteomes" id="UP000190065"/>
    </source>
</evidence>
<dbReference type="RefSeq" id="WP_078805583.1">
    <property type="nucleotide sequence ID" value="NZ_CAURQX010000004.1"/>
</dbReference>
<protein>
    <submittedName>
        <fullName evidence="1">Uncharacterized protein</fullName>
    </submittedName>
</protein>
<gene>
    <name evidence="1" type="ORF">SAMN02745202_01058</name>
</gene>
<dbReference type="STRING" id="28136.SAMN02745202_01058"/>
<name>A0A1T4NG41_9BACT</name>
<dbReference type="AlphaFoldDB" id="A0A1T4NG41"/>
<dbReference type="Proteomes" id="UP000190065">
    <property type="component" value="Unassembled WGS sequence"/>
</dbReference>